<dbReference type="EMBL" id="JADCTT010000001">
    <property type="protein sequence ID" value="KAF9759182.1"/>
    <property type="molecule type" value="Genomic_DNA"/>
</dbReference>
<evidence type="ECO:0000313" key="10">
    <source>
        <dbReference type="Proteomes" id="UP000616885"/>
    </source>
</evidence>
<feature type="region of interest" description="Disordered" evidence="6">
    <location>
        <begin position="288"/>
        <end position="315"/>
    </location>
</feature>
<keyword evidence="3 7" id="KW-1133">Transmembrane helix</keyword>
<gene>
    <name evidence="9" type="ORF">IM811_000876</name>
</gene>
<organism evidence="9 10">
    <name type="scientific">Bionectria ochroleuca</name>
    <name type="common">Gliocladium roseum</name>
    <dbReference type="NCBI Taxonomy" id="29856"/>
    <lineage>
        <taxon>Eukaryota</taxon>
        <taxon>Fungi</taxon>
        <taxon>Dikarya</taxon>
        <taxon>Ascomycota</taxon>
        <taxon>Pezizomycotina</taxon>
        <taxon>Sordariomycetes</taxon>
        <taxon>Hypocreomycetidae</taxon>
        <taxon>Hypocreales</taxon>
        <taxon>Bionectriaceae</taxon>
        <taxon>Clonostachys</taxon>
    </lineage>
</organism>
<accession>A0A8H7NN79</accession>
<comment type="similarity">
    <text evidence="5">Belongs to the SAT4 family.</text>
</comment>
<dbReference type="Pfam" id="PF20684">
    <property type="entry name" value="Fung_rhodopsin"/>
    <property type="match status" value="1"/>
</dbReference>
<dbReference type="PANTHER" id="PTHR33048:SF92">
    <property type="entry name" value="INTEGRAL MEMBRANE PROTEIN"/>
    <property type="match status" value="1"/>
</dbReference>
<evidence type="ECO:0000259" key="8">
    <source>
        <dbReference type="Pfam" id="PF20684"/>
    </source>
</evidence>
<dbReference type="InterPro" id="IPR052337">
    <property type="entry name" value="SAT4-like"/>
</dbReference>
<evidence type="ECO:0000256" key="6">
    <source>
        <dbReference type="SAM" id="MobiDB-lite"/>
    </source>
</evidence>
<evidence type="ECO:0000256" key="7">
    <source>
        <dbReference type="SAM" id="Phobius"/>
    </source>
</evidence>
<evidence type="ECO:0000256" key="2">
    <source>
        <dbReference type="ARBA" id="ARBA00022692"/>
    </source>
</evidence>
<reference evidence="9" key="1">
    <citation type="submission" date="2020-10" db="EMBL/GenBank/DDBJ databases">
        <title>High-Quality Genome Resource of Clonostachys rosea strain S41 by Oxford Nanopore Long-Read Sequencing.</title>
        <authorList>
            <person name="Wang H."/>
        </authorList>
    </citation>
    <scope>NUCLEOTIDE SEQUENCE</scope>
    <source>
        <strain evidence="9">S41</strain>
    </source>
</reference>
<evidence type="ECO:0000256" key="4">
    <source>
        <dbReference type="ARBA" id="ARBA00023136"/>
    </source>
</evidence>
<protein>
    <recommendedName>
        <fullName evidence="8">Rhodopsin domain-containing protein</fullName>
    </recommendedName>
</protein>
<dbReference type="AlphaFoldDB" id="A0A8H7NN79"/>
<evidence type="ECO:0000256" key="3">
    <source>
        <dbReference type="ARBA" id="ARBA00022989"/>
    </source>
</evidence>
<feature type="transmembrane region" description="Helical" evidence="7">
    <location>
        <begin position="131"/>
        <end position="154"/>
    </location>
</feature>
<feature type="transmembrane region" description="Helical" evidence="7">
    <location>
        <begin position="248"/>
        <end position="270"/>
    </location>
</feature>
<proteinExistence type="inferred from homology"/>
<comment type="caution">
    <text evidence="9">The sequence shown here is derived from an EMBL/GenBank/DDBJ whole genome shotgun (WGS) entry which is preliminary data.</text>
</comment>
<dbReference type="GO" id="GO:0016020">
    <property type="term" value="C:membrane"/>
    <property type="evidence" value="ECO:0007669"/>
    <property type="project" value="UniProtKB-SubCell"/>
</dbReference>
<feature type="domain" description="Rhodopsin" evidence="8">
    <location>
        <begin position="30"/>
        <end position="269"/>
    </location>
</feature>
<comment type="subcellular location">
    <subcellularLocation>
        <location evidence="1">Membrane</location>
        <topology evidence="1">Multi-pass membrane protein</topology>
    </subcellularLocation>
</comment>
<evidence type="ECO:0000256" key="1">
    <source>
        <dbReference type="ARBA" id="ARBA00004141"/>
    </source>
</evidence>
<feature type="transmembrane region" description="Helical" evidence="7">
    <location>
        <begin position="211"/>
        <end position="232"/>
    </location>
</feature>
<feature type="transmembrane region" description="Helical" evidence="7">
    <location>
        <begin position="12"/>
        <end position="32"/>
    </location>
</feature>
<dbReference type="Proteomes" id="UP000616885">
    <property type="component" value="Unassembled WGS sequence"/>
</dbReference>
<dbReference type="PANTHER" id="PTHR33048">
    <property type="entry name" value="PTH11-LIKE INTEGRAL MEMBRANE PROTEIN (AFU_ORTHOLOGUE AFUA_5G11245)"/>
    <property type="match status" value="1"/>
</dbReference>
<keyword evidence="4 7" id="KW-0472">Membrane</keyword>
<keyword evidence="2 7" id="KW-0812">Transmembrane</keyword>
<evidence type="ECO:0000256" key="5">
    <source>
        <dbReference type="ARBA" id="ARBA00038359"/>
    </source>
</evidence>
<name>A0A8H7NN79_BIOOC</name>
<feature type="transmembrane region" description="Helical" evidence="7">
    <location>
        <begin position="179"/>
        <end position="199"/>
    </location>
</feature>
<evidence type="ECO:0000313" key="9">
    <source>
        <dbReference type="EMBL" id="KAF9759182.1"/>
    </source>
</evidence>
<dbReference type="InterPro" id="IPR049326">
    <property type="entry name" value="Rhodopsin_dom_fungi"/>
</dbReference>
<sequence>MLKLTGKGLMAIEWSLIGIALLLGLARLDLRFNHHQQGFILRDLFYSFALATALTNTAIDTALWHRGIGVFEEDVDFGVVQWKAPRDNIIAAFRTIYISIFTFYLEQYLTKGTLITQYFELFGRRSRRTRTVLYLLIGYCAVRFITTIFMLLFICRLGCFWSIEAECRDQHCQLIKDNVAWAFHFTSDVMIFILPLVCISRLPMSRAQKISAGLTFGLGFIAIGITVMRWFIVHSPFAPSTAFAVDEALFITDAHTSLIISILPSLRLYLRIFQRKEDKYRQSRVASVLPREKAPRTESATYKEISHPTAATSVS</sequence>